<dbReference type="SUPFAM" id="SSF56672">
    <property type="entry name" value="DNA/RNA polymerases"/>
    <property type="match status" value="1"/>
</dbReference>
<dbReference type="Gene3D" id="3.30.70.270">
    <property type="match status" value="2"/>
</dbReference>
<dbReference type="InterPro" id="IPR043128">
    <property type="entry name" value="Rev_trsase/Diguanyl_cyclase"/>
</dbReference>
<comment type="caution">
    <text evidence="2">The sequence shown here is derived from an EMBL/GenBank/DDBJ whole genome shotgun (WGS) entry which is preliminary data.</text>
</comment>
<dbReference type="EMBL" id="SBJO01001228">
    <property type="protein sequence ID" value="KAF9749456.1"/>
    <property type="molecule type" value="Genomic_DNA"/>
</dbReference>
<gene>
    <name evidence="2" type="primary">pol_224</name>
    <name evidence="2" type="ORF">NGRA_3480</name>
</gene>
<keyword evidence="3" id="KW-1185">Reference proteome</keyword>
<dbReference type="Gene3D" id="3.10.10.10">
    <property type="entry name" value="HIV Type 1 Reverse Transcriptase, subunit A, domain 1"/>
    <property type="match status" value="1"/>
</dbReference>
<evidence type="ECO:0000259" key="1">
    <source>
        <dbReference type="PROSITE" id="PS50878"/>
    </source>
</evidence>
<dbReference type="Proteomes" id="UP000740883">
    <property type="component" value="Unassembled WGS sequence"/>
</dbReference>
<feature type="domain" description="Reverse transcriptase" evidence="1">
    <location>
        <begin position="1"/>
        <end position="120"/>
    </location>
</feature>
<reference evidence="2 3" key="1">
    <citation type="journal article" date="2020" name="Genome Biol. Evol.">
        <title>Comparative genomics of strictly vertically transmitted, feminizing microsporidia endosymbionts of amphipod crustaceans.</title>
        <authorList>
            <person name="Cormier A."/>
            <person name="Chebbi M.A."/>
            <person name="Giraud I."/>
            <person name="Wattier R."/>
            <person name="Teixeira M."/>
            <person name="Gilbert C."/>
            <person name="Rigaud T."/>
            <person name="Cordaux R."/>
        </authorList>
    </citation>
    <scope>NUCLEOTIDE SEQUENCE [LARGE SCALE GENOMIC DNA]</scope>
    <source>
        <strain evidence="2 3">Ou3-Ou53</strain>
    </source>
</reference>
<dbReference type="InterPro" id="IPR000477">
    <property type="entry name" value="RT_dom"/>
</dbReference>
<dbReference type="CDD" id="cd01647">
    <property type="entry name" value="RT_LTR"/>
    <property type="match status" value="1"/>
</dbReference>
<accession>A0A9P6GX70</accession>
<dbReference type="OrthoDB" id="2798231at2759"/>
<dbReference type="InterPro" id="IPR043502">
    <property type="entry name" value="DNA/RNA_pol_sf"/>
</dbReference>
<dbReference type="InterPro" id="IPR051320">
    <property type="entry name" value="Viral_Replic_Matur_Polypro"/>
</dbReference>
<evidence type="ECO:0000313" key="3">
    <source>
        <dbReference type="Proteomes" id="UP000740883"/>
    </source>
</evidence>
<protein>
    <submittedName>
        <fullName evidence="2">Retrovirus-related Pol polyprotein from transposon</fullName>
    </submittedName>
</protein>
<proteinExistence type="predicted"/>
<dbReference type="PROSITE" id="PS50878">
    <property type="entry name" value="RT_POL"/>
    <property type="match status" value="1"/>
</dbReference>
<dbReference type="PANTHER" id="PTHR33064">
    <property type="entry name" value="POL PROTEIN"/>
    <property type="match status" value="1"/>
</dbReference>
<name>A0A9P6GX70_9MICR</name>
<dbReference type="Pfam" id="PF00078">
    <property type="entry name" value="RVT_1"/>
    <property type="match status" value="1"/>
</dbReference>
<organism evidence="2 3">
    <name type="scientific">Nosema granulosis</name>
    <dbReference type="NCBI Taxonomy" id="83296"/>
    <lineage>
        <taxon>Eukaryota</taxon>
        <taxon>Fungi</taxon>
        <taxon>Fungi incertae sedis</taxon>
        <taxon>Microsporidia</taxon>
        <taxon>Nosematidae</taxon>
        <taxon>Nosema</taxon>
    </lineage>
</organism>
<dbReference type="AlphaFoldDB" id="A0A9P6GX70"/>
<evidence type="ECO:0000313" key="2">
    <source>
        <dbReference type="EMBL" id="KAF9749456.1"/>
    </source>
</evidence>
<feature type="non-terminal residue" evidence="2">
    <location>
        <position position="1"/>
    </location>
</feature>
<sequence>RVFSTLDATSGYYQLELEERAKEKTAFSWKGGHFEFNRMAFGLCNAPSTFQRAMDTILREEIDKFAISYLDDIIIYSKDIETHKKHLETVFMKLKEAGIFLNKKKCKLGKQKVKILGNVVSEGQVRPDSEKIECIKTYPLPTTVKELRSFLGLLNYCREFIKNFAQKAKPLFDLLKGETKRSVRKIIHTIESKQAFIKLREEITEKQRGHSLILTENLYLQPMHQSMESELFWDR</sequence>
<dbReference type="PANTHER" id="PTHR33064:SF37">
    <property type="entry name" value="RIBONUCLEASE H"/>
    <property type="match status" value="1"/>
</dbReference>